<dbReference type="AlphaFoldDB" id="A0A7C9CPQ4"/>
<dbReference type="PANTHER" id="PTHR15615">
    <property type="match status" value="1"/>
</dbReference>
<dbReference type="PANTHER" id="PTHR15615:SF108">
    <property type="entry name" value="PROTEIN CNPPD1"/>
    <property type="match status" value="1"/>
</dbReference>
<dbReference type="Pfam" id="PF08613">
    <property type="entry name" value="Cyclin"/>
    <property type="match status" value="1"/>
</dbReference>
<protein>
    <recommendedName>
        <fullName evidence="5">Cyclin</fullName>
    </recommendedName>
</protein>
<evidence type="ECO:0000256" key="3">
    <source>
        <dbReference type="ARBA" id="ARBA00023306"/>
    </source>
</evidence>
<keyword evidence="2" id="KW-0132">Cell division</keyword>
<evidence type="ECO:0000313" key="4">
    <source>
        <dbReference type="EMBL" id="MBA4622187.1"/>
    </source>
</evidence>
<organism evidence="4">
    <name type="scientific">Opuntia streptacantha</name>
    <name type="common">Prickly pear cactus</name>
    <name type="synonym">Opuntia cardona</name>
    <dbReference type="NCBI Taxonomy" id="393608"/>
    <lineage>
        <taxon>Eukaryota</taxon>
        <taxon>Viridiplantae</taxon>
        <taxon>Streptophyta</taxon>
        <taxon>Embryophyta</taxon>
        <taxon>Tracheophyta</taxon>
        <taxon>Spermatophyta</taxon>
        <taxon>Magnoliopsida</taxon>
        <taxon>eudicotyledons</taxon>
        <taxon>Gunneridae</taxon>
        <taxon>Pentapetalae</taxon>
        <taxon>Caryophyllales</taxon>
        <taxon>Cactineae</taxon>
        <taxon>Cactaceae</taxon>
        <taxon>Opuntioideae</taxon>
        <taxon>Opuntia</taxon>
    </lineage>
</organism>
<evidence type="ECO:0008006" key="5">
    <source>
        <dbReference type="Google" id="ProtNLM"/>
    </source>
</evidence>
<dbReference type="GO" id="GO:0019901">
    <property type="term" value="F:protein kinase binding"/>
    <property type="evidence" value="ECO:0007669"/>
    <property type="project" value="InterPro"/>
</dbReference>
<dbReference type="Gene3D" id="1.10.472.10">
    <property type="entry name" value="Cyclin-like"/>
    <property type="match status" value="1"/>
</dbReference>
<comment type="similarity">
    <text evidence="1">Belongs to the cyclin family. Cyclin U/P subfamily.</text>
</comment>
<accession>A0A7C9CPQ4</accession>
<dbReference type="GO" id="GO:0051301">
    <property type="term" value="P:cell division"/>
    <property type="evidence" value="ECO:0007669"/>
    <property type="project" value="UniProtKB-KW"/>
</dbReference>
<reference evidence="4" key="2">
    <citation type="submission" date="2020-07" db="EMBL/GenBank/DDBJ databases">
        <authorList>
            <person name="Vera ALvarez R."/>
            <person name="Arias-Moreno D.M."/>
            <person name="Jimenez-Jacinto V."/>
            <person name="Jimenez-Bremont J.F."/>
            <person name="Swaminathan K."/>
            <person name="Moose S.P."/>
            <person name="Guerrero-Gonzalez M.L."/>
            <person name="Marino-Ramirez L."/>
            <person name="Landsman D."/>
            <person name="Rodriguez-Kessler M."/>
            <person name="Delgado-Sanchez P."/>
        </authorList>
    </citation>
    <scope>NUCLEOTIDE SEQUENCE</scope>
    <source>
        <tissue evidence="4">Cladode</tissue>
    </source>
</reference>
<evidence type="ECO:0000256" key="1">
    <source>
        <dbReference type="ARBA" id="ARBA00007215"/>
    </source>
</evidence>
<sequence>MPEQKLPPDLRNSSEPLCLEMGVLALDTDDASAKIYRKLGLKELRKAVLGTPRFLSPLSTLLEISVQRNEMLLETAQITDVISVFHGSRAPPVSIQQYIDRIFKYAGCSPSCFIVAYIYVYRYLQQTDSYLTSRNVHRLLVASVMVATKFFDDAFFNNAYYARVAGVSISEMNRLEIALLFGLDFRLQVNLETFRRYCLQLEKEAEGSQIGRAIKFNACWVEESWSRKRNSPRKTPVAR</sequence>
<reference evidence="4" key="1">
    <citation type="journal article" date="2013" name="J. Plant Res.">
        <title>Effect of fungi and light on seed germination of three Opuntia species from semiarid lands of central Mexico.</title>
        <authorList>
            <person name="Delgado-Sanchez P."/>
            <person name="Jimenez-Bremont J.F."/>
            <person name="Guerrero-Gonzalez Mde L."/>
            <person name="Flores J."/>
        </authorList>
    </citation>
    <scope>NUCLEOTIDE SEQUENCE</scope>
    <source>
        <tissue evidence="4">Cladode</tissue>
    </source>
</reference>
<dbReference type="InterPro" id="IPR013922">
    <property type="entry name" value="Cyclin_PHO80-like"/>
</dbReference>
<dbReference type="SUPFAM" id="SSF47954">
    <property type="entry name" value="Cyclin-like"/>
    <property type="match status" value="1"/>
</dbReference>
<evidence type="ECO:0000256" key="2">
    <source>
        <dbReference type="ARBA" id="ARBA00022618"/>
    </source>
</evidence>
<keyword evidence="3" id="KW-0131">Cell cycle</keyword>
<name>A0A7C9CPQ4_OPUST</name>
<proteinExistence type="inferred from homology"/>
<dbReference type="EMBL" id="GISG01037457">
    <property type="protein sequence ID" value="MBA4622187.1"/>
    <property type="molecule type" value="Transcribed_RNA"/>
</dbReference>
<dbReference type="InterPro" id="IPR036915">
    <property type="entry name" value="Cyclin-like_sf"/>
</dbReference>